<accession>A0A4Y2AA90</accession>
<protein>
    <submittedName>
        <fullName evidence="1">Uncharacterized protein</fullName>
    </submittedName>
</protein>
<dbReference type="Proteomes" id="UP000499080">
    <property type="component" value="Unassembled WGS sequence"/>
</dbReference>
<proteinExistence type="predicted"/>
<gene>
    <name evidence="1" type="ORF">AVEN_53459_1</name>
</gene>
<dbReference type="AlphaFoldDB" id="A0A4Y2AA90"/>
<reference evidence="1 2" key="1">
    <citation type="journal article" date="2019" name="Sci. Rep.">
        <title>Orb-weaving spider Araneus ventricosus genome elucidates the spidroin gene catalogue.</title>
        <authorList>
            <person name="Kono N."/>
            <person name="Nakamura H."/>
            <person name="Ohtoshi R."/>
            <person name="Moran D.A.P."/>
            <person name="Shinohara A."/>
            <person name="Yoshida Y."/>
            <person name="Fujiwara M."/>
            <person name="Mori M."/>
            <person name="Tomita M."/>
            <person name="Arakawa K."/>
        </authorList>
    </citation>
    <scope>NUCLEOTIDE SEQUENCE [LARGE SCALE GENOMIC DNA]</scope>
</reference>
<keyword evidence="2" id="KW-1185">Reference proteome</keyword>
<evidence type="ECO:0000313" key="1">
    <source>
        <dbReference type="EMBL" id="GBL76791.1"/>
    </source>
</evidence>
<organism evidence="1 2">
    <name type="scientific">Araneus ventricosus</name>
    <name type="common">Orbweaver spider</name>
    <name type="synonym">Epeira ventricosa</name>
    <dbReference type="NCBI Taxonomy" id="182803"/>
    <lineage>
        <taxon>Eukaryota</taxon>
        <taxon>Metazoa</taxon>
        <taxon>Ecdysozoa</taxon>
        <taxon>Arthropoda</taxon>
        <taxon>Chelicerata</taxon>
        <taxon>Arachnida</taxon>
        <taxon>Araneae</taxon>
        <taxon>Araneomorphae</taxon>
        <taxon>Entelegynae</taxon>
        <taxon>Araneoidea</taxon>
        <taxon>Araneidae</taxon>
        <taxon>Araneus</taxon>
    </lineage>
</organism>
<sequence>MDYIRYAFWSNAAKPCDILFGRRSDTPSSPNEYMNNLEARFESVYAFARERIKLSSERSKTRSQIACKFAASVIFPGYYLVMTNLEATSL</sequence>
<evidence type="ECO:0000313" key="2">
    <source>
        <dbReference type="Proteomes" id="UP000499080"/>
    </source>
</evidence>
<dbReference type="EMBL" id="BGPR01000010">
    <property type="protein sequence ID" value="GBL76791.1"/>
    <property type="molecule type" value="Genomic_DNA"/>
</dbReference>
<name>A0A4Y2AA90_ARAVE</name>
<comment type="caution">
    <text evidence="1">The sequence shown here is derived from an EMBL/GenBank/DDBJ whole genome shotgun (WGS) entry which is preliminary data.</text>
</comment>
<dbReference type="OrthoDB" id="6769926at2759"/>